<feature type="domain" description="TonB-dependent receptor-like beta-barrel" evidence="4">
    <location>
        <begin position="432"/>
        <end position="891"/>
    </location>
</feature>
<evidence type="ECO:0000256" key="1">
    <source>
        <dbReference type="ARBA" id="ARBA00004442"/>
    </source>
</evidence>
<dbReference type="STRING" id="1299341.SAMN05444005_10848"/>
<evidence type="ECO:0000256" key="3">
    <source>
        <dbReference type="ARBA" id="ARBA00023237"/>
    </source>
</evidence>
<dbReference type="InterPro" id="IPR008969">
    <property type="entry name" value="CarboxyPept-like_regulatory"/>
</dbReference>
<evidence type="ECO:0000256" key="2">
    <source>
        <dbReference type="ARBA" id="ARBA00023136"/>
    </source>
</evidence>
<dbReference type="RefSeq" id="WP_091469673.1">
    <property type="nucleotide sequence ID" value="NZ_FOEI01000008.1"/>
</dbReference>
<keyword evidence="3" id="KW-0998">Cell outer membrane</keyword>
<evidence type="ECO:0000313" key="5">
    <source>
        <dbReference type="EMBL" id="SEQ16475.1"/>
    </source>
</evidence>
<dbReference type="InterPro" id="IPR000531">
    <property type="entry name" value="Beta-barrel_TonB"/>
</dbReference>
<dbReference type="OrthoDB" id="9768470at2"/>
<dbReference type="Pfam" id="PF13715">
    <property type="entry name" value="CarbopepD_reg_2"/>
    <property type="match status" value="1"/>
</dbReference>
<protein>
    <submittedName>
        <fullName evidence="5">Outer membrane receptor proteins, mostly Fe transport</fullName>
    </submittedName>
</protein>
<dbReference type="SUPFAM" id="SSF49464">
    <property type="entry name" value="Carboxypeptidase regulatory domain-like"/>
    <property type="match status" value="1"/>
</dbReference>
<keyword evidence="6" id="KW-1185">Reference proteome</keyword>
<gene>
    <name evidence="5" type="ORF">SAMN05444005_10848</name>
</gene>
<dbReference type="Pfam" id="PF00593">
    <property type="entry name" value="TonB_dep_Rec_b-barrel"/>
    <property type="match status" value="1"/>
</dbReference>
<dbReference type="PANTHER" id="PTHR40980">
    <property type="entry name" value="PLUG DOMAIN-CONTAINING PROTEIN"/>
    <property type="match status" value="1"/>
</dbReference>
<keyword evidence="5" id="KW-0675">Receptor</keyword>
<keyword evidence="2" id="KW-0472">Membrane</keyword>
<dbReference type="EMBL" id="FOEI01000008">
    <property type="protein sequence ID" value="SEQ16475.1"/>
    <property type="molecule type" value="Genomic_DNA"/>
</dbReference>
<dbReference type="Gene3D" id="2.40.170.20">
    <property type="entry name" value="TonB-dependent receptor, beta-barrel domain"/>
    <property type="match status" value="1"/>
</dbReference>
<dbReference type="Proteomes" id="UP000198648">
    <property type="component" value="Unassembled WGS sequence"/>
</dbReference>
<proteinExistence type="predicted"/>
<sequence length="932" mass="104105">MKIKLLFIGLLFTVLGFSQNSVKLNGKVTDFNSKEPINLVSIRVKGTNLFTETNAEGNYEMEIEPGNYTLEFSLGGFSTQERTITAKANEPLTVNITLIEKSKNIDEILIKTTSNKTKETVLLKEQQKAVEIKQSIGAQEMTRKGVSDVEEGLTKVTGITKVESRGLFVRGLEDRYNTLLVNELQAPSNSPFKKIIPLDLFPTDIVGVLSVYKTFNPNISGDFAGATINVETSEAQKSLTKLSVGLGYTTGNNGEDFLMSENANSDQGFFGILKKDRELPGVFGNVPSAVNMTSTEYANAHKQNSWNVDKVGSPMNTSVGLLHSEKFKVGGGHLSYILSLNGENKYVIRKGVDRYFEAGDGAYTKNVYNSEYKYQTASSALVGLKYKASRGSIGLTSFYLRSTESLINDQLGVIGYASTNPNRLLRINQFEQSDYFNNQILGNYDITKNKKHTIKAGVSYVKTAFSQPDRKSILGNRVNDTDITMTYGGNNLNRQYLDVKGNYYMSGLVEYNWKFSENENGKSNKLSIGYNGFRNNLYSTYRFLAGSPIGSQPQFTTNLNDVNEVIANDVALGNVVFKEESNPDYKVKLDHFVNAGYANMFWNFGSKFEVNFGVRVENSDRKIKYRSLTSPSFTAPYLKENDLRLDVLPSVNTKYIINDDSNLRFAASKTITRPTTMELLPITYVNPDGSSIIGNYPLTKKTNTLKDSKNYNIDLKYELFTDKKDMFAIGLFGKSISKPIERIFIATGGAQTTSFDNSKSAVLYGAELEFIFQFERLSSQLENLSLGFNSSLMKTRVSIDTQSNLLENSSSRDLQGASNWLINSDLKYEFDASKDIKNTVSLVYGVYGKRIYAIGTAGLDNIYEKPFNKLDLVWNTKLYKNIDIKFAADNILNPTYQLELGKNSKTQINEPSLTMKDYKRGVGFSLNIGYTF</sequence>
<accession>A0A1H9DSM7</accession>
<dbReference type="InterPro" id="IPR037066">
    <property type="entry name" value="Plug_dom_sf"/>
</dbReference>
<dbReference type="Gene3D" id="2.170.130.10">
    <property type="entry name" value="TonB-dependent receptor, plug domain"/>
    <property type="match status" value="1"/>
</dbReference>
<dbReference type="Gene3D" id="2.60.40.1120">
    <property type="entry name" value="Carboxypeptidase-like, regulatory domain"/>
    <property type="match status" value="1"/>
</dbReference>
<dbReference type="GO" id="GO:0009279">
    <property type="term" value="C:cell outer membrane"/>
    <property type="evidence" value="ECO:0007669"/>
    <property type="project" value="UniProtKB-SubCell"/>
</dbReference>
<evidence type="ECO:0000313" key="6">
    <source>
        <dbReference type="Proteomes" id="UP000198648"/>
    </source>
</evidence>
<dbReference type="AlphaFoldDB" id="A0A1H9DSM7"/>
<organism evidence="5 6">
    <name type="scientific">Flavobacterium urocaniciphilum</name>
    <dbReference type="NCBI Taxonomy" id="1299341"/>
    <lineage>
        <taxon>Bacteria</taxon>
        <taxon>Pseudomonadati</taxon>
        <taxon>Bacteroidota</taxon>
        <taxon>Flavobacteriia</taxon>
        <taxon>Flavobacteriales</taxon>
        <taxon>Flavobacteriaceae</taxon>
        <taxon>Flavobacterium</taxon>
    </lineage>
</organism>
<reference evidence="5 6" key="1">
    <citation type="submission" date="2016-10" db="EMBL/GenBank/DDBJ databases">
        <authorList>
            <person name="de Groot N.N."/>
        </authorList>
    </citation>
    <scope>NUCLEOTIDE SEQUENCE [LARGE SCALE GENOMIC DNA]</scope>
    <source>
        <strain evidence="5 6">DSM 27078</strain>
    </source>
</reference>
<dbReference type="InterPro" id="IPR036942">
    <property type="entry name" value="Beta-barrel_TonB_sf"/>
</dbReference>
<dbReference type="PANTHER" id="PTHR40980:SF4">
    <property type="entry name" value="TONB-DEPENDENT RECEPTOR-LIKE BETA-BARREL DOMAIN-CONTAINING PROTEIN"/>
    <property type="match status" value="1"/>
</dbReference>
<evidence type="ECO:0000259" key="4">
    <source>
        <dbReference type="Pfam" id="PF00593"/>
    </source>
</evidence>
<comment type="subcellular location">
    <subcellularLocation>
        <location evidence="1">Cell outer membrane</location>
    </subcellularLocation>
</comment>
<name>A0A1H9DSM7_9FLAO</name>
<dbReference type="SUPFAM" id="SSF56935">
    <property type="entry name" value="Porins"/>
    <property type="match status" value="1"/>
</dbReference>